<evidence type="ECO:0000313" key="1">
    <source>
        <dbReference type="EMBL" id="CAH9138632.1"/>
    </source>
</evidence>
<comment type="caution">
    <text evidence="1">The sequence shown here is derived from an EMBL/GenBank/DDBJ whole genome shotgun (WGS) entry which is preliminary data.</text>
</comment>
<gene>
    <name evidence="1" type="ORF">CEPIT_LOCUS36953</name>
</gene>
<dbReference type="EMBL" id="CAMAPF010001011">
    <property type="protein sequence ID" value="CAH9138632.1"/>
    <property type="molecule type" value="Genomic_DNA"/>
</dbReference>
<dbReference type="Proteomes" id="UP001152523">
    <property type="component" value="Unassembled WGS sequence"/>
</dbReference>
<proteinExistence type="predicted"/>
<evidence type="ECO:0000313" key="2">
    <source>
        <dbReference type="Proteomes" id="UP001152523"/>
    </source>
</evidence>
<sequence length="74" mass="8141">MAAILTPFPSYSVPPRLSVPGQQAFLVSHLIRSSTVSRKHISFRVQAAKLPAGVSLSRFSSFPPNIEFMIQKDV</sequence>
<organism evidence="1 2">
    <name type="scientific">Cuscuta epithymum</name>
    <dbReference type="NCBI Taxonomy" id="186058"/>
    <lineage>
        <taxon>Eukaryota</taxon>
        <taxon>Viridiplantae</taxon>
        <taxon>Streptophyta</taxon>
        <taxon>Embryophyta</taxon>
        <taxon>Tracheophyta</taxon>
        <taxon>Spermatophyta</taxon>
        <taxon>Magnoliopsida</taxon>
        <taxon>eudicotyledons</taxon>
        <taxon>Gunneridae</taxon>
        <taxon>Pentapetalae</taxon>
        <taxon>asterids</taxon>
        <taxon>lamiids</taxon>
        <taxon>Solanales</taxon>
        <taxon>Convolvulaceae</taxon>
        <taxon>Cuscuteae</taxon>
        <taxon>Cuscuta</taxon>
        <taxon>Cuscuta subgen. Cuscuta</taxon>
    </lineage>
</organism>
<protein>
    <submittedName>
        <fullName evidence="1">Uncharacterized protein</fullName>
    </submittedName>
</protein>
<name>A0AAV0FT59_9ASTE</name>
<keyword evidence="2" id="KW-1185">Reference proteome</keyword>
<reference evidence="1" key="1">
    <citation type="submission" date="2022-07" db="EMBL/GenBank/DDBJ databases">
        <authorList>
            <person name="Macas J."/>
            <person name="Novak P."/>
            <person name="Neumann P."/>
        </authorList>
    </citation>
    <scope>NUCLEOTIDE SEQUENCE</scope>
</reference>
<dbReference type="AlphaFoldDB" id="A0AAV0FT59"/>
<accession>A0AAV0FT59</accession>